<dbReference type="Gene3D" id="2.30.30.240">
    <property type="entry name" value="PRC-barrel domain"/>
    <property type="match status" value="1"/>
</dbReference>
<dbReference type="SUPFAM" id="SSF50346">
    <property type="entry name" value="PRC-barrel domain"/>
    <property type="match status" value="1"/>
</dbReference>
<reference evidence="1" key="1">
    <citation type="submission" date="2013-05" db="EMBL/GenBank/DDBJ databases">
        <title>Genome assembly of Cystobacter fuscus DSM 2262.</title>
        <authorList>
            <person name="Sharma G."/>
            <person name="Khatri I."/>
            <person name="Kaur C."/>
            <person name="Mayilraj S."/>
            <person name="Subramanian S."/>
        </authorList>
    </citation>
    <scope>NUCLEOTIDE SEQUENCE [LARGE SCALE GENOMIC DNA]</scope>
    <source>
        <strain evidence="1">DSM 2262</strain>
    </source>
</reference>
<dbReference type="Proteomes" id="UP000011682">
    <property type="component" value="Unassembled WGS sequence"/>
</dbReference>
<comment type="caution">
    <text evidence="1">The sequence shown here is derived from an EMBL/GenBank/DDBJ whole genome shotgun (WGS) entry which is preliminary data.</text>
</comment>
<evidence type="ECO:0008006" key="3">
    <source>
        <dbReference type="Google" id="ProtNLM"/>
    </source>
</evidence>
<name>S9P9Y6_CYSF2</name>
<evidence type="ECO:0000313" key="2">
    <source>
        <dbReference type="Proteomes" id="UP000011682"/>
    </source>
</evidence>
<keyword evidence="2" id="KW-1185">Reference proteome</keyword>
<gene>
    <name evidence="1" type="ORF">D187_000983</name>
</gene>
<proteinExistence type="predicted"/>
<dbReference type="EMBL" id="ANAH02000010">
    <property type="protein sequence ID" value="EPX61200.1"/>
    <property type="molecule type" value="Genomic_DNA"/>
</dbReference>
<dbReference type="InterPro" id="IPR011033">
    <property type="entry name" value="PRC_barrel-like_sf"/>
</dbReference>
<evidence type="ECO:0000313" key="1">
    <source>
        <dbReference type="EMBL" id="EPX61200.1"/>
    </source>
</evidence>
<accession>S9P9Y6</accession>
<dbReference type="AlphaFoldDB" id="S9P9Y6"/>
<protein>
    <recommendedName>
        <fullName evidence="3">PRC-barrel domain-containing protein</fullName>
    </recommendedName>
</protein>
<organism evidence="1 2">
    <name type="scientific">Cystobacter fuscus (strain ATCC 25194 / DSM 2262 / NBRC 100088 / M29)</name>
    <dbReference type="NCBI Taxonomy" id="1242864"/>
    <lineage>
        <taxon>Bacteria</taxon>
        <taxon>Pseudomonadati</taxon>
        <taxon>Myxococcota</taxon>
        <taxon>Myxococcia</taxon>
        <taxon>Myxococcales</taxon>
        <taxon>Cystobacterineae</taxon>
        <taxon>Archangiaceae</taxon>
        <taxon>Cystobacter</taxon>
    </lineage>
</organism>
<sequence>MERAIIGADGKVIGEVAGFFLDVDTWRIDALQVKLDRAVAEELRARHPLFRPALIEIPTHLVQSVGDTIVLSVVVEGLRQVLSLGDEHASVQ</sequence>